<evidence type="ECO:0000256" key="5">
    <source>
        <dbReference type="ARBA" id="ARBA00022909"/>
    </source>
</evidence>
<evidence type="ECO:0000256" key="7">
    <source>
        <dbReference type="ARBA" id="ARBA00032903"/>
    </source>
</evidence>
<sequence>MGVNTAHAWDLLQAAGKPHSVIRVRNLQTSLVVGKDAWGRTKKSQPVLISASVSLREPFESASTEDAVTKSTVHYGTLSKAILEACSRFSQVYGEDEQSLAALAVDIAAGLTQGQNIKSPEVPLLSSKMMRLLEITIMLPKASLLGSGVSVTDSLMYDLSEQGPGLASYILTLHDLKVTTLIGVNPNERLAKQLVVATVKIDGMKHTLTATDSYNALEEIVVKTIEESSFQTLEALAAHVGMRIIKYFLIPLYVSQSSATKDYQITMSFEKPTAVTFADAPVVEMTLESDPSKNPAAKILWDSASKMQKPPFPLQGRLDEWIASNDS</sequence>
<evidence type="ECO:0000259" key="8">
    <source>
        <dbReference type="SMART" id="SM00905"/>
    </source>
</evidence>
<name>A0A8T9C376_9HELO</name>
<comment type="pathway">
    <text evidence="2">Cofactor biosynthesis; tetrahydrofolate biosynthesis; 2-amino-4-hydroxy-6-hydroxymethyl-7,8-dihydropteridine diphosphate from 7,8-dihydroneopterin triphosphate: step 3/4.</text>
</comment>
<reference evidence="9 10" key="1">
    <citation type="submission" date="2018-05" db="EMBL/GenBank/DDBJ databases">
        <title>Genome sequencing and assembly of the regulated plant pathogen Lachnellula willkommii and related sister species for the development of diagnostic species identification markers.</title>
        <authorList>
            <person name="Giroux E."/>
            <person name="Bilodeau G."/>
        </authorList>
    </citation>
    <scope>NUCLEOTIDE SEQUENCE [LARGE SCALE GENOMIC DNA]</scope>
    <source>
        <strain evidence="9 10">CBS 268.59</strain>
    </source>
</reference>
<dbReference type="Gene3D" id="3.30.1130.10">
    <property type="match status" value="2"/>
</dbReference>
<dbReference type="OrthoDB" id="5425486at2759"/>
<evidence type="ECO:0000256" key="3">
    <source>
        <dbReference type="ARBA" id="ARBA00005708"/>
    </source>
</evidence>
<evidence type="ECO:0000256" key="2">
    <source>
        <dbReference type="ARBA" id="ARBA00005013"/>
    </source>
</evidence>
<feature type="domain" description="Dihydroneopterin aldolase/epimerase" evidence="8">
    <location>
        <begin position="171"/>
        <end position="287"/>
    </location>
</feature>
<dbReference type="GO" id="GO:0005737">
    <property type="term" value="C:cytoplasm"/>
    <property type="evidence" value="ECO:0007669"/>
    <property type="project" value="TreeGrafter"/>
</dbReference>
<gene>
    <name evidence="9" type="ORF">LSUE1_G005424</name>
</gene>
<organism evidence="9 10">
    <name type="scientific">Lachnellula suecica</name>
    <dbReference type="NCBI Taxonomy" id="602035"/>
    <lineage>
        <taxon>Eukaryota</taxon>
        <taxon>Fungi</taxon>
        <taxon>Dikarya</taxon>
        <taxon>Ascomycota</taxon>
        <taxon>Pezizomycotina</taxon>
        <taxon>Leotiomycetes</taxon>
        <taxon>Helotiales</taxon>
        <taxon>Lachnaceae</taxon>
        <taxon>Lachnellula</taxon>
    </lineage>
</organism>
<dbReference type="InterPro" id="IPR006156">
    <property type="entry name" value="Dihydroneopterin_aldolase"/>
</dbReference>
<dbReference type="SUPFAM" id="SSF55620">
    <property type="entry name" value="Tetrahydrobiopterin biosynthesis enzymes-like"/>
    <property type="match status" value="1"/>
</dbReference>
<accession>A0A8T9C376</accession>
<dbReference type="Proteomes" id="UP000469558">
    <property type="component" value="Unassembled WGS sequence"/>
</dbReference>
<comment type="similarity">
    <text evidence="3">Belongs to the DHNA family.</text>
</comment>
<dbReference type="EC" id="4.1.2.25" evidence="4"/>
<dbReference type="Pfam" id="PF02152">
    <property type="entry name" value="FolB"/>
    <property type="match status" value="1"/>
</dbReference>
<dbReference type="AlphaFoldDB" id="A0A8T9C376"/>
<evidence type="ECO:0000256" key="4">
    <source>
        <dbReference type="ARBA" id="ARBA00013043"/>
    </source>
</evidence>
<evidence type="ECO:0000313" key="9">
    <source>
        <dbReference type="EMBL" id="TVY73390.1"/>
    </source>
</evidence>
<dbReference type="PANTHER" id="PTHR42844:SF1">
    <property type="entry name" value="DIHYDRONEOPTERIN ALDOLASE 1-RELATED"/>
    <property type="match status" value="1"/>
</dbReference>
<keyword evidence="6" id="KW-0456">Lyase</keyword>
<comment type="caution">
    <text evidence="9">The sequence shown here is derived from an EMBL/GenBank/DDBJ whole genome shotgun (WGS) entry which is preliminary data.</text>
</comment>
<dbReference type="SMART" id="SM00905">
    <property type="entry name" value="FolB"/>
    <property type="match status" value="1"/>
</dbReference>
<dbReference type="GO" id="GO:0004150">
    <property type="term" value="F:dihydroneopterin aldolase activity"/>
    <property type="evidence" value="ECO:0007669"/>
    <property type="project" value="UniProtKB-EC"/>
</dbReference>
<evidence type="ECO:0000256" key="6">
    <source>
        <dbReference type="ARBA" id="ARBA00023239"/>
    </source>
</evidence>
<keyword evidence="5" id="KW-0289">Folate biosynthesis</keyword>
<keyword evidence="10" id="KW-1185">Reference proteome</keyword>
<evidence type="ECO:0000256" key="1">
    <source>
        <dbReference type="ARBA" id="ARBA00001353"/>
    </source>
</evidence>
<proteinExistence type="inferred from homology"/>
<evidence type="ECO:0000313" key="10">
    <source>
        <dbReference type="Proteomes" id="UP000469558"/>
    </source>
</evidence>
<dbReference type="EMBL" id="QGMK01001091">
    <property type="protein sequence ID" value="TVY73390.1"/>
    <property type="molecule type" value="Genomic_DNA"/>
</dbReference>
<dbReference type="PANTHER" id="PTHR42844">
    <property type="entry name" value="DIHYDRONEOPTERIN ALDOLASE 1-RELATED"/>
    <property type="match status" value="1"/>
</dbReference>
<dbReference type="InterPro" id="IPR043133">
    <property type="entry name" value="GTP-CH-I_C/QueF"/>
</dbReference>
<protein>
    <recommendedName>
        <fullName evidence="4">dihydroneopterin aldolase</fullName>
        <ecNumber evidence="4">4.1.2.25</ecNumber>
    </recommendedName>
    <alternativeName>
        <fullName evidence="7">7,8-dihydroneopterin aldolase</fullName>
    </alternativeName>
</protein>
<dbReference type="InterPro" id="IPR006157">
    <property type="entry name" value="FolB_dom"/>
</dbReference>
<comment type="catalytic activity">
    <reaction evidence="1">
        <text>7,8-dihydroneopterin = 6-hydroxymethyl-7,8-dihydropterin + glycolaldehyde</text>
        <dbReference type="Rhea" id="RHEA:10540"/>
        <dbReference type="ChEBI" id="CHEBI:17001"/>
        <dbReference type="ChEBI" id="CHEBI:17071"/>
        <dbReference type="ChEBI" id="CHEBI:44841"/>
        <dbReference type="EC" id="4.1.2.25"/>
    </reaction>
</comment>
<dbReference type="GO" id="GO:0046656">
    <property type="term" value="P:folic acid biosynthetic process"/>
    <property type="evidence" value="ECO:0007669"/>
    <property type="project" value="UniProtKB-KW"/>
</dbReference>